<keyword evidence="7" id="KW-0028">Amino-acid biosynthesis</keyword>
<dbReference type="AlphaFoldDB" id="A0A0P1BLS3"/>
<evidence type="ECO:0000256" key="11">
    <source>
        <dbReference type="ARBA" id="ARBA00023979"/>
    </source>
</evidence>
<evidence type="ECO:0000256" key="5">
    <source>
        <dbReference type="ARBA" id="ARBA00022490"/>
    </source>
</evidence>
<dbReference type="STRING" id="401625.A0A0P1BLS3"/>
<dbReference type="OrthoDB" id="191918at2759"/>
<name>A0A0P1BLS3_9BASI</name>
<reference evidence="13 14" key="1">
    <citation type="submission" date="2014-09" db="EMBL/GenBank/DDBJ databases">
        <authorList>
            <person name="Magalhaes I.L.F."/>
            <person name="Oliveira U."/>
            <person name="Santos F.R."/>
            <person name="Vidigal T.H.D.A."/>
            <person name="Brescovit A.D."/>
            <person name="Santos A.J."/>
        </authorList>
    </citation>
    <scope>NUCLEOTIDE SEQUENCE [LARGE SCALE GENOMIC DNA]</scope>
</reference>
<dbReference type="GO" id="GO:0009094">
    <property type="term" value="P:L-phenylalanine biosynthetic process"/>
    <property type="evidence" value="ECO:0007669"/>
    <property type="project" value="UniProtKB-KW"/>
</dbReference>
<comment type="subcellular location">
    <subcellularLocation>
        <location evidence="1">Cytoplasm</location>
    </subcellularLocation>
</comment>
<dbReference type="Gene3D" id="1.10.590.10">
    <property type="entry name" value="Chorismate mutase, AroQ class superfamily, eukaryotic"/>
    <property type="match status" value="1"/>
</dbReference>
<keyword evidence="8" id="KW-0057">Aromatic amino acid biosynthesis</keyword>
<proteinExistence type="predicted"/>
<dbReference type="Pfam" id="PF01817">
    <property type="entry name" value="CM_2"/>
    <property type="match status" value="1"/>
</dbReference>
<dbReference type="InterPro" id="IPR002701">
    <property type="entry name" value="CM_II_prokaryot"/>
</dbReference>
<dbReference type="EC" id="5.4.99.5" evidence="3"/>
<keyword evidence="10" id="KW-0413">Isomerase</keyword>
<accession>A0A0P1BLS3</accession>
<dbReference type="InterPro" id="IPR036263">
    <property type="entry name" value="Chorismate_II_sf"/>
</dbReference>
<dbReference type="UniPathway" id="UPA00120">
    <property type="reaction ID" value="UER00203"/>
</dbReference>
<evidence type="ECO:0000256" key="6">
    <source>
        <dbReference type="ARBA" id="ARBA00022498"/>
    </source>
</evidence>
<dbReference type="GO" id="GO:0004106">
    <property type="term" value="F:chorismate mutase activity"/>
    <property type="evidence" value="ECO:0007669"/>
    <property type="project" value="UniProtKB-EC"/>
</dbReference>
<evidence type="ECO:0000256" key="3">
    <source>
        <dbReference type="ARBA" id="ARBA00012404"/>
    </source>
</evidence>
<sequence length="289" mass="32646">MSSNGSSGQHTSVDRQTLLSLDHIRAVLIRLEDTIVFDLIERAQYAHNPPMYAPGAFKELREKENWEASWVEWFLKETEAAHGESKVRRFDTPDEYPFTPIEQLPKAILPPLTYPDVLFKAAVVNANSRIWSWYRDDVVPAITRKHGLQADDGQYGSAATRDVGVLSAVSRRIHFGMFVSESKFQSSPADFIEPIRAKDRVKLEALITKPAVEAALLVRLAEKAKVYGQDLDTLLGAGKQGTAKIDTEEVVRIYRERIIPETKVVEVDYLLKRLEGLSEEEVANLANRR</sequence>
<dbReference type="InterPro" id="IPR037039">
    <property type="entry name" value="CM_AroQ_sf_eucaryotic"/>
</dbReference>
<keyword evidence="9" id="KW-0584">Phenylalanine biosynthesis</keyword>
<dbReference type="InterPro" id="IPR008238">
    <property type="entry name" value="Chorismate_mutase_AroQ_euk"/>
</dbReference>
<dbReference type="PANTHER" id="PTHR21145">
    <property type="entry name" value="CHORISMATE MUTASE"/>
    <property type="match status" value="1"/>
</dbReference>
<keyword evidence="5" id="KW-0963">Cytoplasm</keyword>
<dbReference type="SUPFAM" id="SSF48600">
    <property type="entry name" value="Chorismate mutase II"/>
    <property type="match status" value="1"/>
</dbReference>
<evidence type="ECO:0000313" key="14">
    <source>
        <dbReference type="Proteomes" id="UP000054845"/>
    </source>
</evidence>
<comment type="catalytic activity">
    <reaction evidence="11">
        <text>chorismate = prephenate</text>
        <dbReference type="Rhea" id="RHEA:13897"/>
        <dbReference type="ChEBI" id="CHEBI:29748"/>
        <dbReference type="ChEBI" id="CHEBI:29934"/>
        <dbReference type="EC" id="5.4.99.5"/>
    </reaction>
    <physiologicalReaction direction="left-to-right" evidence="11">
        <dbReference type="Rhea" id="RHEA:13898"/>
    </physiologicalReaction>
</comment>
<evidence type="ECO:0000313" key="13">
    <source>
        <dbReference type="EMBL" id="CEH17189.1"/>
    </source>
</evidence>
<dbReference type="Proteomes" id="UP000054845">
    <property type="component" value="Unassembled WGS sequence"/>
</dbReference>
<dbReference type="GO" id="GO:0046417">
    <property type="term" value="P:chorismate metabolic process"/>
    <property type="evidence" value="ECO:0007669"/>
    <property type="project" value="InterPro"/>
</dbReference>
<evidence type="ECO:0000256" key="1">
    <source>
        <dbReference type="ARBA" id="ARBA00004496"/>
    </source>
</evidence>
<feature type="domain" description="Chorismate mutase" evidence="12">
    <location>
        <begin position="159"/>
        <end position="266"/>
    </location>
</feature>
<protein>
    <recommendedName>
        <fullName evidence="4">Chorismate mutase</fullName>
        <ecNumber evidence="3">5.4.99.5</ecNumber>
    </recommendedName>
</protein>
<dbReference type="GO" id="GO:0006571">
    <property type="term" value="P:tyrosine biosynthetic process"/>
    <property type="evidence" value="ECO:0007669"/>
    <property type="project" value="UniProtKB-KW"/>
</dbReference>
<evidence type="ECO:0000256" key="2">
    <source>
        <dbReference type="ARBA" id="ARBA00004817"/>
    </source>
</evidence>
<keyword evidence="14" id="KW-1185">Reference proteome</keyword>
<evidence type="ECO:0000256" key="10">
    <source>
        <dbReference type="ARBA" id="ARBA00023235"/>
    </source>
</evidence>
<dbReference type="PANTHER" id="PTHR21145:SF12">
    <property type="entry name" value="CHORISMATE MUTASE"/>
    <property type="match status" value="1"/>
</dbReference>
<dbReference type="PROSITE" id="PS51169">
    <property type="entry name" value="CHORISMATE_MUT_3"/>
    <property type="match status" value="1"/>
</dbReference>
<evidence type="ECO:0000256" key="4">
    <source>
        <dbReference type="ARBA" id="ARBA00020296"/>
    </source>
</evidence>
<dbReference type="EMBL" id="CCYA01000254">
    <property type="protein sequence ID" value="CEH17189.1"/>
    <property type="molecule type" value="Genomic_DNA"/>
</dbReference>
<dbReference type="NCBIfam" id="TIGR01802">
    <property type="entry name" value="CM_pl-yst"/>
    <property type="match status" value="1"/>
</dbReference>
<evidence type="ECO:0000256" key="8">
    <source>
        <dbReference type="ARBA" id="ARBA00023141"/>
    </source>
</evidence>
<organism evidence="13 14">
    <name type="scientific">Ceraceosorus bombacis</name>
    <dbReference type="NCBI Taxonomy" id="401625"/>
    <lineage>
        <taxon>Eukaryota</taxon>
        <taxon>Fungi</taxon>
        <taxon>Dikarya</taxon>
        <taxon>Basidiomycota</taxon>
        <taxon>Ustilaginomycotina</taxon>
        <taxon>Exobasidiomycetes</taxon>
        <taxon>Ceraceosorales</taxon>
        <taxon>Ceraceosoraceae</taxon>
        <taxon>Ceraceosorus</taxon>
    </lineage>
</organism>
<evidence type="ECO:0000256" key="9">
    <source>
        <dbReference type="ARBA" id="ARBA00023222"/>
    </source>
</evidence>
<evidence type="ECO:0000259" key="12">
    <source>
        <dbReference type="Pfam" id="PF01817"/>
    </source>
</evidence>
<evidence type="ECO:0000256" key="7">
    <source>
        <dbReference type="ARBA" id="ARBA00022605"/>
    </source>
</evidence>
<keyword evidence="6" id="KW-0827">Tyrosine biosynthesis</keyword>
<dbReference type="GO" id="GO:0005737">
    <property type="term" value="C:cytoplasm"/>
    <property type="evidence" value="ECO:0007669"/>
    <property type="project" value="UniProtKB-SubCell"/>
</dbReference>
<comment type="pathway">
    <text evidence="2">Metabolic intermediate biosynthesis; prephenate biosynthesis; prephenate from chorismate: step 1/1.</text>
</comment>